<evidence type="ECO:0000256" key="3">
    <source>
        <dbReference type="ARBA" id="ARBA00022692"/>
    </source>
</evidence>
<dbReference type="InterPro" id="IPR050911">
    <property type="entry name" value="DRAM/TMEM150_Autophagy_Mod"/>
</dbReference>
<name>A0A8B8ERM6_CRAVI</name>
<feature type="domain" description="CWH43-like N-terminal" evidence="7">
    <location>
        <begin position="13"/>
        <end position="244"/>
    </location>
</feature>
<dbReference type="PANTHER" id="PTHR21324">
    <property type="entry name" value="FASTING-INDUCIBLE INTEGRAL MEMBRANE PROTEIN TM6P1-RELATED"/>
    <property type="match status" value="1"/>
</dbReference>
<dbReference type="RefSeq" id="XP_022342568.1">
    <property type="nucleotide sequence ID" value="XM_022486860.1"/>
</dbReference>
<evidence type="ECO:0000313" key="13">
    <source>
        <dbReference type="RefSeq" id="XP_022342596.1"/>
    </source>
</evidence>
<evidence type="ECO:0000256" key="4">
    <source>
        <dbReference type="ARBA" id="ARBA00022989"/>
    </source>
</evidence>
<evidence type="ECO:0000313" key="8">
    <source>
        <dbReference type="Proteomes" id="UP000694844"/>
    </source>
</evidence>
<evidence type="ECO:0000313" key="11">
    <source>
        <dbReference type="RefSeq" id="XP_022342578.1"/>
    </source>
</evidence>
<dbReference type="RefSeq" id="XP_022342605.1">
    <property type="nucleotide sequence ID" value="XM_022486897.1"/>
</dbReference>
<evidence type="ECO:0000259" key="7">
    <source>
        <dbReference type="Pfam" id="PF10277"/>
    </source>
</evidence>
<evidence type="ECO:0000313" key="12">
    <source>
        <dbReference type="RefSeq" id="XP_022342587.1"/>
    </source>
</evidence>
<keyword evidence="4 6" id="KW-1133">Transmembrane helix</keyword>
<dbReference type="RefSeq" id="XP_022342596.1">
    <property type="nucleotide sequence ID" value="XM_022486888.1"/>
</dbReference>
<accession>A0A8B8ERM6</accession>
<dbReference type="RefSeq" id="XP_022342561.1">
    <property type="nucleotide sequence ID" value="XM_022486853.1"/>
</dbReference>
<proteinExistence type="inferred from homology"/>
<gene>
    <name evidence="9 10 11 12 13 14" type="primary">LOC111136189</name>
</gene>
<comment type="similarity">
    <text evidence="2">Belongs to the DRAM/TMEM150 family.</text>
</comment>
<feature type="transmembrane region" description="Helical" evidence="6">
    <location>
        <begin position="130"/>
        <end position="152"/>
    </location>
</feature>
<dbReference type="InterPro" id="IPR019402">
    <property type="entry name" value="CWH43_N"/>
</dbReference>
<keyword evidence="8" id="KW-1185">Reference proteome</keyword>
<reference evidence="8" key="1">
    <citation type="submission" date="2024-06" db="UniProtKB">
        <authorList>
            <consortium name="RefSeq"/>
        </authorList>
    </citation>
    <scope>NUCLEOTIDE SEQUENCE [LARGE SCALE GENOMIC DNA]</scope>
    <source>
        <tissue evidence="9 10">Whole sample</tissue>
    </source>
</reference>
<keyword evidence="3 6" id="KW-0812">Transmembrane</keyword>
<evidence type="ECO:0000256" key="2">
    <source>
        <dbReference type="ARBA" id="ARBA00006565"/>
    </source>
</evidence>
<evidence type="ECO:0000256" key="1">
    <source>
        <dbReference type="ARBA" id="ARBA00004127"/>
    </source>
</evidence>
<feature type="transmembrane region" description="Helical" evidence="6">
    <location>
        <begin position="58"/>
        <end position="82"/>
    </location>
</feature>
<dbReference type="Proteomes" id="UP000694844">
    <property type="component" value="Chromosome 1"/>
</dbReference>
<dbReference type="RefSeq" id="XP_022342587.1">
    <property type="nucleotide sequence ID" value="XM_022486879.1"/>
</dbReference>
<dbReference type="KEGG" id="cvn:111136189"/>
<sequence>MFLAASWCFGRYMWILPIITLVWLILSMGTTYGIAVALNHTFPDFPYISYTGVEVPERGIFTFSIAVTAIMLAANAEMRFLFVKEIFREKEMNKRWKDTNTAGLILGLISSFGLLLVGCFQVDVMKPPHYFGAFLCFVVAIVYLWLQTVITWKLRHVAQKQNDGKVWRAIRLFVWIFQILNSAASTILLILFSVSKTIYKLQRKADMGTKWDTLRDVFLLSTSTEWLLAFSIMVYVLTFIPGFKRLRDIKVKVTVDKGGGEKSGAIPNGDQVYFAYHNNHSCESSLTSHHAKFAFRTNAHCLLGDI</sequence>
<dbReference type="GeneID" id="111136189"/>
<dbReference type="AlphaFoldDB" id="A0A8B8ERM6"/>
<protein>
    <submittedName>
        <fullName evidence="9 10">DNA damage-regulated autophagy modulator protein 1-like isoform X1</fullName>
    </submittedName>
</protein>
<dbReference type="Pfam" id="PF10277">
    <property type="entry name" value="Frag1"/>
    <property type="match status" value="1"/>
</dbReference>
<feature type="transmembrane region" description="Helical" evidence="6">
    <location>
        <begin position="226"/>
        <end position="243"/>
    </location>
</feature>
<dbReference type="OrthoDB" id="191706at2759"/>
<reference evidence="12 14" key="2">
    <citation type="submission" date="2025-04" db="UniProtKB">
        <authorList>
            <consortium name="RefSeq"/>
        </authorList>
    </citation>
    <scope>IDENTIFICATION</scope>
    <source>
        <tissue evidence="12 14">Whole sample</tissue>
    </source>
</reference>
<evidence type="ECO:0000313" key="9">
    <source>
        <dbReference type="RefSeq" id="XP_022342561.1"/>
    </source>
</evidence>
<evidence type="ECO:0000256" key="5">
    <source>
        <dbReference type="ARBA" id="ARBA00023136"/>
    </source>
</evidence>
<dbReference type="PANTHER" id="PTHR21324:SF2">
    <property type="entry name" value="EG:22E5.9 PROTEIN"/>
    <property type="match status" value="1"/>
</dbReference>
<feature type="transmembrane region" description="Helical" evidence="6">
    <location>
        <begin position="103"/>
        <end position="124"/>
    </location>
</feature>
<comment type="subcellular location">
    <subcellularLocation>
        <location evidence="1">Endomembrane system</location>
        <topology evidence="1">Multi-pass membrane protein</topology>
    </subcellularLocation>
</comment>
<keyword evidence="5 6" id="KW-0472">Membrane</keyword>
<feature type="transmembrane region" description="Helical" evidence="6">
    <location>
        <begin position="12"/>
        <end position="38"/>
    </location>
</feature>
<dbReference type="RefSeq" id="XP_022342578.1">
    <property type="nucleotide sequence ID" value="XM_022486870.1"/>
</dbReference>
<evidence type="ECO:0000313" key="10">
    <source>
        <dbReference type="RefSeq" id="XP_022342568.1"/>
    </source>
</evidence>
<dbReference type="GO" id="GO:0012505">
    <property type="term" value="C:endomembrane system"/>
    <property type="evidence" value="ECO:0007669"/>
    <property type="project" value="UniProtKB-SubCell"/>
</dbReference>
<evidence type="ECO:0000313" key="14">
    <source>
        <dbReference type="RefSeq" id="XP_022342605.1"/>
    </source>
</evidence>
<organism evidence="8 14">
    <name type="scientific">Crassostrea virginica</name>
    <name type="common">Eastern oyster</name>
    <dbReference type="NCBI Taxonomy" id="6565"/>
    <lineage>
        <taxon>Eukaryota</taxon>
        <taxon>Metazoa</taxon>
        <taxon>Spiralia</taxon>
        <taxon>Lophotrochozoa</taxon>
        <taxon>Mollusca</taxon>
        <taxon>Bivalvia</taxon>
        <taxon>Autobranchia</taxon>
        <taxon>Pteriomorphia</taxon>
        <taxon>Ostreida</taxon>
        <taxon>Ostreoidea</taxon>
        <taxon>Ostreidae</taxon>
        <taxon>Crassostrea</taxon>
    </lineage>
</organism>
<feature type="transmembrane region" description="Helical" evidence="6">
    <location>
        <begin position="172"/>
        <end position="194"/>
    </location>
</feature>
<evidence type="ECO:0000256" key="6">
    <source>
        <dbReference type="SAM" id="Phobius"/>
    </source>
</evidence>